<keyword evidence="1" id="KW-0472">Membrane</keyword>
<feature type="transmembrane region" description="Helical" evidence="1">
    <location>
        <begin position="6"/>
        <end position="30"/>
    </location>
</feature>
<dbReference type="Proteomes" id="UP000019089">
    <property type="component" value="Chromosome"/>
</dbReference>
<proteinExistence type="predicted"/>
<organism evidence="2 3">
    <name type="scientific">Pseudomonas syringae CC1557</name>
    <dbReference type="NCBI Taxonomy" id="1357279"/>
    <lineage>
        <taxon>Bacteria</taxon>
        <taxon>Pseudomonadati</taxon>
        <taxon>Pseudomonadota</taxon>
        <taxon>Gammaproteobacteria</taxon>
        <taxon>Pseudomonadales</taxon>
        <taxon>Pseudomonadaceae</taxon>
        <taxon>Pseudomonas</taxon>
        <taxon>Pseudomonas syringae</taxon>
    </lineage>
</organism>
<dbReference type="AlphaFoldDB" id="W0N2M3"/>
<dbReference type="EMBL" id="CP007014">
    <property type="protein sequence ID" value="AHG43528.1"/>
    <property type="molecule type" value="Genomic_DNA"/>
</dbReference>
<feature type="transmembrane region" description="Helical" evidence="1">
    <location>
        <begin position="51"/>
        <end position="70"/>
    </location>
</feature>
<evidence type="ECO:0000313" key="3">
    <source>
        <dbReference type="Proteomes" id="UP000019089"/>
    </source>
</evidence>
<name>W0N2M3_PSESX</name>
<sequence length="124" mass="13670">MELFKEYWPILAAIAALVNIIRGTAAMILIDPADRLKILGKLKLWASRASMVLVFSCGVAVGLASGWQVIKFGLVTDPMTRKDVLMLLFSSWNMFAYLGCAIAVPLIAKAIRTQERTLRVDAQT</sequence>
<reference evidence="2 3" key="1">
    <citation type="submission" date="2013-12" db="EMBL/GenBank/DDBJ databases">
        <title>Interactions Between Genome Architecture and Virulence Genes in Pseudomonas syringae, strain CC1557 as a model.</title>
        <authorList>
            <person name="Baltrus D."/>
            <person name="Hockett K."/>
            <person name="Karlsrud E."/>
            <person name="Dougherty K."/>
            <person name="Nishimura M."/>
        </authorList>
    </citation>
    <scope>NUCLEOTIDE SEQUENCE [LARGE SCALE GENOMIC DNA]</scope>
    <source>
        <strain evidence="2 3">CC1557</strain>
    </source>
</reference>
<dbReference type="HOGENOM" id="CLU_2001944_0_0_6"/>
<feature type="transmembrane region" description="Helical" evidence="1">
    <location>
        <begin position="90"/>
        <end position="108"/>
    </location>
</feature>
<gene>
    <name evidence="2" type="ORF">N018_08950</name>
</gene>
<keyword evidence="1" id="KW-1133">Transmembrane helix</keyword>
<evidence type="ECO:0000256" key="1">
    <source>
        <dbReference type="SAM" id="Phobius"/>
    </source>
</evidence>
<evidence type="ECO:0000313" key="2">
    <source>
        <dbReference type="EMBL" id="AHG43528.1"/>
    </source>
</evidence>
<protein>
    <submittedName>
        <fullName evidence="2">Uncharacterized protein</fullName>
    </submittedName>
</protein>
<dbReference type="KEGG" id="psyr:N018_08950"/>
<accession>W0N2M3</accession>
<keyword evidence="1" id="KW-0812">Transmembrane</keyword>
<dbReference type="RefSeq" id="WP_024646095.1">
    <property type="nucleotide sequence ID" value="NZ_CP007014.1"/>
</dbReference>